<dbReference type="PROSITE" id="PS52015">
    <property type="entry name" value="TONB_CTD"/>
    <property type="match status" value="1"/>
</dbReference>
<evidence type="ECO:0000256" key="3">
    <source>
        <dbReference type="ARBA" id="ARBA00022989"/>
    </source>
</evidence>
<accession>A0ABW9KFT7</accession>
<sequence length="456" mass="48605">MSTAMHSLANYLLNALWQSVLICAAGWGVARLVRPLGVAAEHRVWVSVLCAQCILPACAAPGLAASLQRWMASGNERNGAVTVTVGAAQAIGRGGAGVMLLDLAVTMWALVTFAFAMRFVVQMWQLRNLRRDASPLTLNDADALWMRDSCAQLGIAHPELLTSSSANTPLTFGFSRPVLILPSGFAQRVSTSRLRAALAHELAHATRHDARKQVLFRVATLPLAWHPAVHFAMAKIAETRECVCDGLAAGMTGSAREYARSLLELASLLTARRPANAHAIGLFDANQLERRVLMLNRRVFPMARSLRVGLVAGSGVLAMVACTSALAFRMDAPGQPSAVSASDQKKQQGPVRIAPGVAAGQVVQKVTPVYPPEAKKAHIFGAVVLHAIIGKTGSIEQLDVVSGPPELRDSALDAVRQWVYKPYLLNGEPVAVDTTITVNYSFSENPPANAPAPGTK</sequence>
<protein>
    <submittedName>
        <fullName evidence="7">TonB family protein</fullName>
    </submittedName>
</protein>
<feature type="transmembrane region" description="Helical" evidence="5">
    <location>
        <begin position="103"/>
        <end position="121"/>
    </location>
</feature>
<evidence type="ECO:0000256" key="2">
    <source>
        <dbReference type="ARBA" id="ARBA00022692"/>
    </source>
</evidence>
<keyword evidence="8" id="KW-1185">Reference proteome</keyword>
<feature type="domain" description="TonB C-terminal" evidence="6">
    <location>
        <begin position="355"/>
        <end position="449"/>
    </location>
</feature>
<dbReference type="PANTHER" id="PTHR34978:SF3">
    <property type="entry name" value="SLR0241 PROTEIN"/>
    <property type="match status" value="1"/>
</dbReference>
<gene>
    <name evidence="7" type="ORF">ACK2TP_02145</name>
</gene>
<name>A0ABW9KFT7_9BACT</name>
<proteinExistence type="predicted"/>
<dbReference type="PANTHER" id="PTHR34978">
    <property type="entry name" value="POSSIBLE SENSOR-TRANSDUCER PROTEIN BLAR"/>
    <property type="match status" value="1"/>
</dbReference>
<dbReference type="InterPro" id="IPR037682">
    <property type="entry name" value="TonB_C"/>
</dbReference>
<evidence type="ECO:0000256" key="1">
    <source>
        <dbReference type="ARBA" id="ARBA00004167"/>
    </source>
</evidence>
<evidence type="ECO:0000313" key="8">
    <source>
        <dbReference type="Proteomes" id="UP001634747"/>
    </source>
</evidence>
<keyword evidence="4 5" id="KW-0472">Membrane</keyword>
<dbReference type="Gene3D" id="3.30.1150.10">
    <property type="match status" value="1"/>
</dbReference>
<dbReference type="CDD" id="cd07341">
    <property type="entry name" value="M56_BlaR1_MecR1_like"/>
    <property type="match status" value="1"/>
</dbReference>
<evidence type="ECO:0000256" key="4">
    <source>
        <dbReference type="ARBA" id="ARBA00023136"/>
    </source>
</evidence>
<dbReference type="NCBIfam" id="TIGR01352">
    <property type="entry name" value="tonB_Cterm"/>
    <property type="match status" value="1"/>
</dbReference>
<feature type="transmembrane region" description="Helical" evidence="5">
    <location>
        <begin position="15"/>
        <end position="33"/>
    </location>
</feature>
<dbReference type="SUPFAM" id="SSF74653">
    <property type="entry name" value="TolA/TonB C-terminal domain"/>
    <property type="match status" value="1"/>
</dbReference>
<reference evidence="7 8" key="1">
    <citation type="submission" date="2024-12" db="EMBL/GenBank/DDBJ databases">
        <authorList>
            <person name="Lee Y."/>
        </authorList>
    </citation>
    <scope>NUCLEOTIDE SEQUENCE [LARGE SCALE GENOMIC DNA]</scope>
    <source>
        <strain evidence="7 8">03SUJ4</strain>
    </source>
</reference>
<keyword evidence="3 5" id="KW-1133">Transmembrane helix</keyword>
<evidence type="ECO:0000256" key="5">
    <source>
        <dbReference type="SAM" id="Phobius"/>
    </source>
</evidence>
<dbReference type="InterPro" id="IPR006260">
    <property type="entry name" value="TonB/TolA_C"/>
</dbReference>
<dbReference type="RefSeq" id="WP_263413881.1">
    <property type="nucleotide sequence ID" value="NZ_BAABBH010000001.1"/>
</dbReference>
<dbReference type="Pfam" id="PF05569">
    <property type="entry name" value="Peptidase_M56"/>
    <property type="match status" value="1"/>
</dbReference>
<feature type="transmembrane region" description="Helical" evidence="5">
    <location>
        <begin position="45"/>
        <end position="67"/>
    </location>
</feature>
<dbReference type="InterPro" id="IPR052173">
    <property type="entry name" value="Beta-lactam_resp_regulator"/>
</dbReference>
<dbReference type="Pfam" id="PF03544">
    <property type="entry name" value="TonB_C"/>
    <property type="match status" value="1"/>
</dbReference>
<keyword evidence="2 5" id="KW-0812">Transmembrane</keyword>
<organism evidence="7 8">
    <name type="scientific">Terriglobus aquaticus</name>
    <dbReference type="NCBI Taxonomy" id="940139"/>
    <lineage>
        <taxon>Bacteria</taxon>
        <taxon>Pseudomonadati</taxon>
        <taxon>Acidobacteriota</taxon>
        <taxon>Terriglobia</taxon>
        <taxon>Terriglobales</taxon>
        <taxon>Acidobacteriaceae</taxon>
        <taxon>Terriglobus</taxon>
    </lineage>
</organism>
<dbReference type="EMBL" id="JBJYXY010000001">
    <property type="protein sequence ID" value="MFN2974556.1"/>
    <property type="molecule type" value="Genomic_DNA"/>
</dbReference>
<comment type="caution">
    <text evidence="7">The sequence shown here is derived from an EMBL/GenBank/DDBJ whole genome shotgun (WGS) entry which is preliminary data.</text>
</comment>
<evidence type="ECO:0000259" key="6">
    <source>
        <dbReference type="PROSITE" id="PS52015"/>
    </source>
</evidence>
<dbReference type="Proteomes" id="UP001634747">
    <property type="component" value="Unassembled WGS sequence"/>
</dbReference>
<feature type="transmembrane region" description="Helical" evidence="5">
    <location>
        <begin position="306"/>
        <end position="328"/>
    </location>
</feature>
<dbReference type="Gene3D" id="3.30.2010.10">
    <property type="entry name" value="Metalloproteases ('zincins'), catalytic domain"/>
    <property type="match status" value="1"/>
</dbReference>
<comment type="subcellular location">
    <subcellularLocation>
        <location evidence="1">Membrane</location>
        <topology evidence="1">Single-pass membrane protein</topology>
    </subcellularLocation>
</comment>
<evidence type="ECO:0000313" key="7">
    <source>
        <dbReference type="EMBL" id="MFN2974556.1"/>
    </source>
</evidence>
<dbReference type="InterPro" id="IPR008756">
    <property type="entry name" value="Peptidase_M56"/>
</dbReference>